<protein>
    <submittedName>
        <fullName evidence="1">Putative ORFan</fullName>
    </submittedName>
</protein>
<dbReference type="EMBL" id="MF405918">
    <property type="protein sequence ID" value="QKU33585.1"/>
    <property type="molecule type" value="Genomic_DNA"/>
</dbReference>
<organism evidence="1">
    <name type="scientific">Tupanvirus deep ocean</name>
    <dbReference type="NCBI Taxonomy" id="2126984"/>
    <lineage>
        <taxon>Viruses</taxon>
        <taxon>Varidnaviria</taxon>
        <taxon>Bamfordvirae</taxon>
        <taxon>Nucleocytoviricota</taxon>
        <taxon>Megaviricetes</taxon>
        <taxon>Imitervirales</taxon>
        <taxon>Mimiviridae</taxon>
        <taxon>Megamimivirinae</taxon>
        <taxon>Tupanvirus</taxon>
        <taxon>Tupanvirus altamarinense</taxon>
    </lineage>
</organism>
<evidence type="ECO:0000313" key="1">
    <source>
        <dbReference type="EMBL" id="QKU33585.1"/>
    </source>
</evidence>
<dbReference type="KEGG" id="vg:80516880"/>
<reference evidence="1" key="2">
    <citation type="journal article" date="2018" name="Nat. Commun.">
        <title>Tailed giant Tupanvirus possesses the most complete translational apparatus of the known virosphere.</title>
        <authorList>
            <person name="Abrahao J."/>
            <person name="Silva L."/>
            <person name="Silva L.S."/>
            <person name="Khalil J.Y.B."/>
            <person name="Rodrigues R."/>
            <person name="Arantes T."/>
            <person name="Assis F."/>
            <person name="Boratto P."/>
            <person name="Andrade M."/>
            <person name="Kroon E.G."/>
            <person name="Ribeiro B."/>
            <person name="Bergier I."/>
            <person name="Seligmann H."/>
            <person name="Ghigo E."/>
            <person name="Colson P."/>
            <person name="Levasseur A."/>
            <person name="Kroemer G."/>
            <person name="Raoult D."/>
            <person name="La Scola B."/>
        </authorList>
    </citation>
    <scope>NUCLEOTIDE SEQUENCE [LARGE SCALE GENOMIC DNA]</scope>
    <source>
        <strain evidence="1">Deep ocean</strain>
    </source>
</reference>
<sequence length="247" mass="29101">MAQHKFISFHTGYYDVCENTIVKCQKVHAKRFMEILPKLNEFVMLLSMNGGSVRLDLSKIEISMSNNIKIHDYTDCSFYNKDMQQEYDNELEENGYNEEHVKYELSDNKYGVVHRSRNTDIYESVMNYCILHIVWQILKYNTKFKVLNKTTTKICLKSNGQTVKKIVVPKLICDQWLTEDFLTISPVDYCDIALIPAINNLYDILEYVRNNEDEEKIIVFKGDGDYDPSYIKQNKNKNENILKKKNK</sequence>
<reference evidence="1" key="1">
    <citation type="submission" date="2017-06" db="EMBL/GenBank/DDBJ databases">
        <authorList>
            <person name="Assis F.L."/>
            <person name="Abrahao J.S."/>
            <person name="Silva L."/>
            <person name="Khalil J.B."/>
            <person name="Rodrigues R."/>
            <person name="Silva L.S."/>
            <person name="Boratto P."/>
            <person name="Andrade M."/>
            <person name="Kroon E.G."/>
            <person name="Ribeiro B."/>
            <person name="Bergier I."/>
            <person name="Seligmann H."/>
            <person name="Ghigo E."/>
            <person name="Colson P."/>
            <person name="Levasseur A."/>
            <person name="Raoult D."/>
            <person name="Scola B.L."/>
        </authorList>
    </citation>
    <scope>NUCLEOTIDE SEQUENCE</scope>
    <source>
        <strain evidence="1">Deep ocean</strain>
    </source>
</reference>
<proteinExistence type="predicted"/>
<dbReference type="GeneID" id="80516880"/>
<dbReference type="RefSeq" id="YP_010780189.1">
    <property type="nucleotide sequence ID" value="NC_075038.1"/>
</dbReference>
<name>A0A6N1NDE6_9VIRU</name>
<accession>A0A6N1NDE6</accession>